<feature type="compositionally biased region" description="Polar residues" evidence="1">
    <location>
        <begin position="840"/>
        <end position="875"/>
    </location>
</feature>
<dbReference type="STRING" id="4538.I1QYG8"/>
<accession>I1QYG8</accession>
<feature type="region of interest" description="Disordered" evidence="1">
    <location>
        <begin position="757"/>
        <end position="935"/>
    </location>
</feature>
<reference evidence="2" key="1">
    <citation type="submission" date="2015-06" db="UniProtKB">
        <authorList>
            <consortium name="EnsemblPlants"/>
        </authorList>
    </citation>
    <scope>IDENTIFICATION</scope>
</reference>
<dbReference type="PANTHER" id="PTHR10378">
    <property type="entry name" value="LIM DOMAIN-BINDING PROTEIN"/>
    <property type="match status" value="1"/>
</dbReference>
<feature type="compositionally biased region" description="Low complexity" evidence="1">
    <location>
        <begin position="769"/>
        <end position="797"/>
    </location>
</feature>
<feature type="compositionally biased region" description="Low complexity" evidence="1">
    <location>
        <begin position="876"/>
        <end position="914"/>
    </location>
</feature>
<organism evidence="2 3">
    <name type="scientific">Oryza glaberrima</name>
    <name type="common">African rice</name>
    <dbReference type="NCBI Taxonomy" id="4538"/>
    <lineage>
        <taxon>Eukaryota</taxon>
        <taxon>Viridiplantae</taxon>
        <taxon>Streptophyta</taxon>
        <taxon>Embryophyta</taxon>
        <taxon>Tracheophyta</taxon>
        <taxon>Spermatophyta</taxon>
        <taxon>Magnoliopsida</taxon>
        <taxon>Liliopsida</taxon>
        <taxon>Poales</taxon>
        <taxon>Poaceae</taxon>
        <taxon>BOP clade</taxon>
        <taxon>Oryzoideae</taxon>
        <taxon>Oryzeae</taxon>
        <taxon>Oryzinae</taxon>
        <taxon>Oryza</taxon>
    </lineage>
</organism>
<feature type="compositionally biased region" description="Low complexity" evidence="1">
    <location>
        <begin position="135"/>
        <end position="172"/>
    </location>
</feature>
<name>I1QYG8_ORYGL</name>
<dbReference type="HOGENOM" id="CLU_007007_0_0_1"/>
<feature type="region of interest" description="Disordered" evidence="1">
    <location>
        <begin position="20"/>
        <end position="46"/>
    </location>
</feature>
<keyword evidence="3" id="KW-1185">Reference proteome</keyword>
<dbReference type="eggNOG" id="ENOG502QTWZ">
    <property type="taxonomic scope" value="Eukaryota"/>
</dbReference>
<feature type="compositionally biased region" description="Polar residues" evidence="1">
    <location>
        <begin position="203"/>
        <end position="212"/>
    </location>
</feature>
<sequence>MGPGQPVGAAASLLRTSSSLLSGGQQGMGSGGGMIPSQSPFSSLVSPRTQFGANGLLGGGSNVSSLLNRPFGNGGHMLGPGLMPGGGGIPMNTLQQQRGGLDGAGDLVGVGGSDPLSFPSSSQVSLGNQLGSDNLHQPPQHQQQQQQLDAMHDLQQQQQHQQLPMSYNQQHLPPQPPQQPQATVKLENGGSTGGVKLEPQMGQPDQNSSAQMMRNASNVKIEPQQLQALRSLSAVKMEQPTSDPSAFLQQQQQQQHLLQLTKQNPQAAAAAQLNLLQQQRILQMQQQQQQQQQQILKNLPLQRNQLQQQQLLRQQSLNMRTPGKSAPYEPGTCAKRLTHYMYHQQNRPQASFWDIPNKITILSTGEILSMSIFLQMLKRGGVYLSMEVVAKLLEFSLRMYGIVRYAIGSLGEALNASGQIVLDYTKAIQESVFEQLRVVREGHLRIVFNPDLKIASWEFCARRHEELIPRRSIIPQVSQLGAVVQKYQSAVQNSTNLSTQDMQNNCNSATHHNAISSIYSQSNEFCPVFLDELTKIRHARSLSLSRWAVAAVSNAAPLLSSGHPASGRMGPTPLCTHRTPPHSPDEDSWRQSSMRIFVHEHDEVGGVQWSWRRPLLLEEAAVALKEAAGARAWGGHRHGSWKRPVVRAAMQELELFSSVSASIHGRLVCWLDAATSKLEKAEQQQQHVKRKNISAKYSGPMGVWFVACARQLAKALEVPLVNDLGYTKRYVRCLQIAEVVNCMKDLIDYSRQNGSGPIASLHSFPRRTSSGVSPHQSQQQQPEEQQSIPQSSNQSGQNAAPMTGVQASASANADVTSNNSLSCAPSTSAPSPSVVGLLQGSMNSRQDHPMSSANGPYTSGNSAAIPKVNSTTSLQSNPSTSFPSPMPTTSNNNMMPAPQSTNQLSSPTTSSNLPPMQPPATRPQEPEPNESQSSVQRILQDLMMSPQMNGIGQLGNDMKRPNGLTSSVNGVNCLVGNAVTNNSGMGGMGGMGFGAMGGLGPNHAASGLRTAMVNNAMAISGRMGMNHSAHDLSQLGQLQQQQQHQQQQQQQQHDLGNQLLNGLRAANSFNNLQYDWKPSQ</sequence>
<feature type="compositionally biased region" description="Polar residues" evidence="1">
    <location>
        <begin position="805"/>
        <end position="819"/>
    </location>
</feature>
<dbReference type="AlphaFoldDB" id="I1QYG8"/>
<dbReference type="InterPro" id="IPR029005">
    <property type="entry name" value="LIM-bd/SEUSS"/>
</dbReference>
<dbReference type="Pfam" id="PF01803">
    <property type="entry name" value="LIM_bind"/>
    <property type="match status" value="2"/>
</dbReference>
<reference evidence="2 3" key="2">
    <citation type="submission" date="2018-04" db="EMBL/GenBank/DDBJ databases">
        <title>OglaRS2 (Oryza glaberrima Reference Sequence Version 2).</title>
        <authorList>
            <person name="Zhang J."/>
            <person name="Kudrna D."/>
            <person name="Lee S."/>
            <person name="Talag J."/>
            <person name="Rajasekar S."/>
            <person name="Wing R.A."/>
        </authorList>
    </citation>
    <scope>NUCLEOTIDE SEQUENCE [LARGE SCALE GENOMIC DNA]</scope>
    <source>
        <strain evidence="2 3">cv. IRGC 96717</strain>
    </source>
</reference>
<dbReference type="OMA" id="WFVACAR"/>
<evidence type="ECO:0000313" key="3">
    <source>
        <dbReference type="Proteomes" id="UP000007306"/>
    </source>
</evidence>
<feature type="region of interest" description="Disordered" evidence="1">
    <location>
        <begin position="82"/>
        <end position="212"/>
    </location>
</feature>
<protein>
    <submittedName>
        <fullName evidence="2">Uncharacterized protein</fullName>
    </submittedName>
</protein>
<dbReference type="Gramene" id="ORGLA11G0056000.1">
    <property type="protein sequence ID" value="ORGLA11G0056000.1"/>
    <property type="gene ID" value="ORGLA11G0056000"/>
</dbReference>
<feature type="compositionally biased region" description="Gly residues" evidence="1">
    <location>
        <begin position="24"/>
        <end position="34"/>
    </location>
</feature>
<evidence type="ECO:0000313" key="2">
    <source>
        <dbReference type="EnsemblPlants" id="ORGLA11G0056000.1"/>
    </source>
</evidence>
<dbReference type="EnsemblPlants" id="ORGLA11G0056000.1">
    <property type="protein sequence ID" value="ORGLA11G0056000.1"/>
    <property type="gene ID" value="ORGLA11G0056000"/>
</dbReference>
<feature type="compositionally biased region" description="Gly residues" evidence="1">
    <location>
        <begin position="100"/>
        <end position="112"/>
    </location>
</feature>
<feature type="compositionally biased region" description="Polar residues" evidence="1">
    <location>
        <begin position="118"/>
        <end position="134"/>
    </location>
</feature>
<evidence type="ECO:0000256" key="1">
    <source>
        <dbReference type="SAM" id="MobiDB-lite"/>
    </source>
</evidence>
<proteinExistence type="predicted"/>
<feature type="compositionally biased region" description="Low complexity" evidence="1">
    <location>
        <begin position="820"/>
        <end position="833"/>
    </location>
</feature>
<dbReference type="Proteomes" id="UP000007306">
    <property type="component" value="Chromosome 11"/>
</dbReference>